<dbReference type="RefSeq" id="WP_131599568.1">
    <property type="nucleotide sequence ID" value="NZ_CBDBYK010000029.1"/>
</dbReference>
<dbReference type="InterPro" id="IPR050367">
    <property type="entry name" value="APC_superfamily"/>
</dbReference>
<keyword evidence="4 6" id="KW-1133">Transmembrane helix</keyword>
<comment type="subcellular location">
    <subcellularLocation>
        <location evidence="1">Cell membrane</location>
        <topology evidence="1">Multi-pass membrane protein</topology>
    </subcellularLocation>
</comment>
<dbReference type="GO" id="GO:0005886">
    <property type="term" value="C:plasma membrane"/>
    <property type="evidence" value="ECO:0007669"/>
    <property type="project" value="UniProtKB-SubCell"/>
</dbReference>
<name>A0A4R0XIZ0_9MOLU</name>
<feature type="transmembrane region" description="Helical" evidence="6">
    <location>
        <begin position="221"/>
        <end position="243"/>
    </location>
</feature>
<feature type="transmembrane region" description="Helical" evidence="6">
    <location>
        <begin position="39"/>
        <end position="58"/>
    </location>
</feature>
<protein>
    <submittedName>
        <fullName evidence="7">APC family permease</fullName>
    </submittedName>
</protein>
<keyword evidence="3 6" id="KW-0812">Transmembrane</keyword>
<proteinExistence type="predicted"/>
<feature type="transmembrane region" description="Helical" evidence="6">
    <location>
        <begin position="119"/>
        <end position="140"/>
    </location>
</feature>
<feature type="transmembrane region" description="Helical" evidence="6">
    <location>
        <begin position="319"/>
        <end position="341"/>
    </location>
</feature>
<dbReference type="OrthoDB" id="396415at2"/>
<feature type="transmembrane region" description="Helical" evidence="6">
    <location>
        <begin position="189"/>
        <end position="209"/>
    </location>
</feature>
<feature type="transmembrane region" description="Helical" evidence="6">
    <location>
        <begin position="12"/>
        <end position="33"/>
    </location>
</feature>
<feature type="transmembrane region" description="Helical" evidence="6">
    <location>
        <begin position="386"/>
        <end position="409"/>
    </location>
</feature>
<evidence type="ECO:0000313" key="7">
    <source>
        <dbReference type="EMBL" id="TCG10563.1"/>
    </source>
</evidence>
<dbReference type="PIRSF" id="PIRSF006060">
    <property type="entry name" value="AA_transporter"/>
    <property type="match status" value="1"/>
</dbReference>
<feature type="transmembrane region" description="Helical" evidence="6">
    <location>
        <begin position="255"/>
        <end position="277"/>
    </location>
</feature>
<dbReference type="InterPro" id="IPR002293">
    <property type="entry name" value="AA/rel_permease1"/>
</dbReference>
<dbReference type="Pfam" id="PF13520">
    <property type="entry name" value="AA_permease_2"/>
    <property type="match status" value="1"/>
</dbReference>
<feature type="transmembrane region" description="Helical" evidence="6">
    <location>
        <begin position="147"/>
        <end position="169"/>
    </location>
</feature>
<keyword evidence="2" id="KW-1003">Cell membrane</keyword>
<evidence type="ECO:0000256" key="2">
    <source>
        <dbReference type="ARBA" id="ARBA00022475"/>
    </source>
</evidence>
<gene>
    <name evidence="7" type="ORF">C4B24_04485</name>
</gene>
<dbReference type="AlphaFoldDB" id="A0A4R0XIZ0"/>
<feature type="transmembrane region" description="Helical" evidence="6">
    <location>
        <begin position="421"/>
        <end position="441"/>
    </location>
</feature>
<organism evidence="7 8">
    <name type="scientific">Mycoplasma marinum</name>
    <dbReference type="NCBI Taxonomy" id="1937190"/>
    <lineage>
        <taxon>Bacteria</taxon>
        <taxon>Bacillati</taxon>
        <taxon>Mycoplasmatota</taxon>
        <taxon>Mollicutes</taxon>
        <taxon>Mycoplasmataceae</taxon>
        <taxon>Mycoplasma</taxon>
    </lineage>
</organism>
<feature type="transmembrane region" description="Helical" evidence="6">
    <location>
        <begin position="353"/>
        <end position="374"/>
    </location>
</feature>
<evidence type="ECO:0000256" key="5">
    <source>
        <dbReference type="ARBA" id="ARBA00023136"/>
    </source>
</evidence>
<dbReference type="PANTHER" id="PTHR42770">
    <property type="entry name" value="AMINO ACID TRANSPORTER-RELATED"/>
    <property type="match status" value="1"/>
</dbReference>
<accession>A0A4R0XIZ0</accession>
<sequence>MTNKNTMSKRKFYLFSLNYIIGFGFIATIGKIINLQALGLLAFMLTSFIALCVALAFSRATDEYPDAMGGSYYYGKKSGGKHAGFYQGWTQYIQGPVLSVTAPLFLSVILKTIDPHHSLLYDLISVGIFILITVITTFGYKISLKFIVVAAVLKWLVLITSVIAVIYLATKDGAFHSNWGSTKVSAITFTGAVLSFIYAYGGIEGVATLTGEVEVKKFRKLLLKIFFTIFTAYFSFYLIFMGVNMSTLHTNNVELFQKIFIVTMGTTGTVIYTIGIISNKMSSRASNTITASRAIIVLAQDGYLPKWIAKKNKKDEYGIAIYLNSVISIILMLLGLMLELLHVDDTFNLILDIGLFLFFSQYIGTFISLMVLSHKKEIKKIPIWEQVMYIVAIIIMVVVLSIVMIPPITNQPWLAKNTIQITSLLVFIIIGYLIWGSYSLIIKLKKERKTR</sequence>
<keyword evidence="8" id="KW-1185">Reference proteome</keyword>
<dbReference type="GO" id="GO:0022857">
    <property type="term" value="F:transmembrane transporter activity"/>
    <property type="evidence" value="ECO:0007669"/>
    <property type="project" value="InterPro"/>
</dbReference>
<evidence type="ECO:0000256" key="6">
    <source>
        <dbReference type="SAM" id="Phobius"/>
    </source>
</evidence>
<evidence type="ECO:0000256" key="1">
    <source>
        <dbReference type="ARBA" id="ARBA00004651"/>
    </source>
</evidence>
<evidence type="ECO:0000313" key="8">
    <source>
        <dbReference type="Proteomes" id="UP000294192"/>
    </source>
</evidence>
<reference evidence="7 8" key="1">
    <citation type="submission" date="2018-02" db="EMBL/GenBank/DDBJ databases">
        <title>Mycoplasma marinum and Mycoplasma todarodis sp. nov., moderately halophilic and psychrotolerant mycoplasmas isolated from cephalopods.</title>
        <authorList>
            <person name="Viver T."/>
        </authorList>
    </citation>
    <scope>NUCLEOTIDE SEQUENCE [LARGE SCALE GENOMIC DNA]</scope>
    <source>
        <strain evidence="7 8">PE</strain>
    </source>
</reference>
<keyword evidence="5 6" id="KW-0472">Membrane</keyword>
<dbReference type="Gene3D" id="1.20.1740.10">
    <property type="entry name" value="Amino acid/polyamine transporter I"/>
    <property type="match status" value="1"/>
</dbReference>
<feature type="transmembrane region" description="Helical" evidence="6">
    <location>
        <begin position="95"/>
        <end position="113"/>
    </location>
</feature>
<dbReference type="PANTHER" id="PTHR42770:SF18">
    <property type="entry name" value="ARGININE_AGMATINE ANTIPORTER"/>
    <property type="match status" value="1"/>
</dbReference>
<evidence type="ECO:0000256" key="4">
    <source>
        <dbReference type="ARBA" id="ARBA00022989"/>
    </source>
</evidence>
<dbReference type="EMBL" id="PSZO01000033">
    <property type="protein sequence ID" value="TCG10563.1"/>
    <property type="molecule type" value="Genomic_DNA"/>
</dbReference>
<dbReference type="Proteomes" id="UP000294192">
    <property type="component" value="Unassembled WGS sequence"/>
</dbReference>
<evidence type="ECO:0000256" key="3">
    <source>
        <dbReference type="ARBA" id="ARBA00022692"/>
    </source>
</evidence>
<comment type="caution">
    <text evidence="7">The sequence shown here is derived from an EMBL/GenBank/DDBJ whole genome shotgun (WGS) entry which is preliminary data.</text>
</comment>